<reference evidence="4 5" key="1">
    <citation type="submission" date="2023-08" db="EMBL/GenBank/DDBJ databases">
        <title>New molecular markers tilS and rpoB for phylogenetic and monitoring studies of the genus Thiothrix biodiversity.</title>
        <authorList>
            <person name="Ravin N.V."/>
            <person name="Smolyakov D."/>
            <person name="Markov N.D."/>
            <person name="Beletsky A.V."/>
            <person name="Mardanov A.V."/>
            <person name="Rudenko T.S."/>
            <person name="Grabovich M.Y."/>
        </authorList>
    </citation>
    <scope>NUCLEOTIDE SEQUENCE</scope>
    <source>
        <strain evidence="4">DNT52</strain>
        <strain evidence="3 5">H33</strain>
    </source>
</reference>
<evidence type="ECO:0000313" key="3">
    <source>
        <dbReference type="EMBL" id="MDQ5768778.1"/>
    </source>
</evidence>
<feature type="transmembrane region" description="Helical" evidence="1">
    <location>
        <begin position="338"/>
        <end position="355"/>
    </location>
</feature>
<feature type="transmembrane region" description="Helical" evidence="1">
    <location>
        <begin position="151"/>
        <end position="171"/>
    </location>
</feature>
<evidence type="ECO:0000259" key="2">
    <source>
        <dbReference type="Pfam" id="PF09925"/>
    </source>
</evidence>
<evidence type="ECO:0000313" key="5">
    <source>
        <dbReference type="Proteomes" id="UP001223336"/>
    </source>
</evidence>
<proteinExistence type="predicted"/>
<dbReference type="InterPro" id="IPR018677">
    <property type="entry name" value="DUF2157"/>
</dbReference>
<dbReference type="EMBL" id="CP133217">
    <property type="protein sequence ID" value="WML86540.1"/>
    <property type="molecule type" value="Genomic_DNA"/>
</dbReference>
<feature type="transmembrane region" description="Helical" evidence="1">
    <location>
        <begin position="361"/>
        <end position="383"/>
    </location>
</feature>
<feature type="transmembrane region" description="Helical" evidence="1">
    <location>
        <begin position="96"/>
        <end position="120"/>
    </location>
</feature>
<feature type="transmembrane region" description="Helical" evidence="1">
    <location>
        <begin position="313"/>
        <end position="331"/>
    </location>
</feature>
<dbReference type="Proteomes" id="UP001229862">
    <property type="component" value="Chromosome"/>
</dbReference>
<dbReference type="EMBL" id="JAVFKN010000011">
    <property type="protein sequence ID" value="MDQ5768778.1"/>
    <property type="molecule type" value="Genomic_DNA"/>
</dbReference>
<gene>
    <name evidence="3" type="ORF">RCC75_09575</name>
    <name evidence="4" type="ORF">RCG00_19930</name>
</gene>
<dbReference type="AlphaFoldDB" id="A0AA51R4E5"/>
<keyword evidence="1" id="KW-0472">Membrane</keyword>
<keyword evidence="1" id="KW-0812">Transmembrane</keyword>
<dbReference type="RefSeq" id="WP_308134746.1">
    <property type="nucleotide sequence ID" value="NZ_CP133197.1"/>
</dbReference>
<feature type="transmembrane region" description="Helical" evidence="1">
    <location>
        <begin position="210"/>
        <end position="228"/>
    </location>
</feature>
<accession>A0AA51R4E5</accession>
<feature type="transmembrane region" description="Helical" evidence="1">
    <location>
        <begin position="71"/>
        <end position="89"/>
    </location>
</feature>
<feature type="transmembrane region" description="Helical" evidence="1">
    <location>
        <begin position="177"/>
        <end position="198"/>
    </location>
</feature>
<evidence type="ECO:0000313" key="4">
    <source>
        <dbReference type="EMBL" id="WML86540.1"/>
    </source>
</evidence>
<evidence type="ECO:0000256" key="1">
    <source>
        <dbReference type="SAM" id="Phobius"/>
    </source>
</evidence>
<dbReference type="Pfam" id="PF09925">
    <property type="entry name" value="DUF2157"/>
    <property type="match status" value="1"/>
</dbReference>
<name>A0AA51R4E5_9GAMM</name>
<feature type="transmembrane region" description="Helical" evidence="1">
    <location>
        <begin position="265"/>
        <end position="283"/>
    </location>
</feature>
<feature type="transmembrane region" description="Helical" evidence="1">
    <location>
        <begin position="38"/>
        <end position="59"/>
    </location>
</feature>
<organism evidence="4">
    <name type="scientific">Thiothrix subterranea</name>
    <dbReference type="NCBI Taxonomy" id="2735563"/>
    <lineage>
        <taxon>Bacteria</taxon>
        <taxon>Pseudomonadati</taxon>
        <taxon>Pseudomonadota</taxon>
        <taxon>Gammaproteobacteria</taxon>
        <taxon>Thiotrichales</taxon>
        <taxon>Thiotrichaceae</taxon>
        <taxon>Thiothrix</taxon>
    </lineage>
</organism>
<dbReference type="Proteomes" id="UP001223336">
    <property type="component" value="Unassembled WGS sequence"/>
</dbReference>
<protein>
    <submittedName>
        <fullName evidence="4">DUF2157 domain-containing protein</fullName>
    </submittedName>
</protein>
<keyword evidence="5" id="KW-1185">Reference proteome</keyword>
<feature type="domain" description="DUF2157" evidence="2">
    <location>
        <begin position="9"/>
        <end position="147"/>
    </location>
</feature>
<sequence>MDNTKRLNHWLQAGLITHEQHAAIVAFESKQSLNHNGWWYGFMVLGAAIIGLGILSLIAANWTHIPDSFKLGVDFALLGLLAIGIYTQYPQRQHGVWFEILLAGFLVLCLASIGLIADVFEVNGTWYHALLFWAFSTFLLILFARHLWTQLFWVTLFVQGMCWSLVTASHVESGQRLEALPAVFLLAPLLSAVLYYAATHLKALYSLRSSLFFWFQLSAICALAFADIARSGGELADYPLAWFVPAYAMAGILALGIALHPEYRWLNRVLLLGALGLLLLYYYPDLVFSGQSRYTLFGSEAQEAVSFWQADDLRAPLLTLAILFLYALHAGNGGHQRTFHVVTFLIGLRFVILYFQAMGGLAATGVGLILSGSLIIGITWLWYKGRDRLHAWAKGLQA</sequence>
<keyword evidence="1" id="KW-1133">Transmembrane helix</keyword>
<feature type="transmembrane region" description="Helical" evidence="1">
    <location>
        <begin position="126"/>
        <end position="144"/>
    </location>
</feature>
<feature type="transmembrane region" description="Helical" evidence="1">
    <location>
        <begin position="240"/>
        <end position="258"/>
    </location>
</feature>